<organism evidence="5 6">
    <name type="scientific">Szabonella alba</name>
    <dbReference type="NCBI Taxonomy" id="2804194"/>
    <lineage>
        <taxon>Bacteria</taxon>
        <taxon>Pseudomonadati</taxon>
        <taxon>Pseudomonadota</taxon>
        <taxon>Alphaproteobacteria</taxon>
        <taxon>Rhodobacterales</taxon>
        <taxon>Paracoccaceae</taxon>
        <taxon>Szabonella</taxon>
    </lineage>
</organism>
<dbReference type="Gene3D" id="3.40.190.170">
    <property type="entry name" value="Bacterial extracellular solute-binding protein, family 7"/>
    <property type="match status" value="1"/>
</dbReference>
<dbReference type="Pfam" id="PF03480">
    <property type="entry name" value="DctP"/>
    <property type="match status" value="1"/>
</dbReference>
<evidence type="ECO:0000313" key="5">
    <source>
        <dbReference type="EMBL" id="MBL4918499.1"/>
    </source>
</evidence>
<dbReference type="GO" id="GO:0030288">
    <property type="term" value="C:outer membrane-bounded periplasmic space"/>
    <property type="evidence" value="ECO:0007669"/>
    <property type="project" value="InterPro"/>
</dbReference>
<evidence type="ECO:0000256" key="2">
    <source>
        <dbReference type="ARBA" id="ARBA00022729"/>
    </source>
</evidence>
<comment type="caution">
    <text evidence="5">The sequence shown here is derived from an EMBL/GenBank/DDBJ whole genome shotgun (WGS) entry which is preliminary data.</text>
</comment>
<dbReference type="PROSITE" id="PS51318">
    <property type="entry name" value="TAT"/>
    <property type="match status" value="1"/>
</dbReference>
<dbReference type="InterPro" id="IPR038404">
    <property type="entry name" value="TRAP_DctP_sf"/>
</dbReference>
<evidence type="ECO:0000313" key="6">
    <source>
        <dbReference type="Proteomes" id="UP000648908"/>
    </source>
</evidence>
<proteinExistence type="predicted"/>
<dbReference type="PANTHER" id="PTHR33376:SF18">
    <property type="entry name" value="2,3-DIKETO-L-GULONATE-BINDING PERIPLASMIC PROTEIN YIAO"/>
    <property type="match status" value="1"/>
</dbReference>
<protein>
    <submittedName>
        <fullName evidence="5">TRAP transporter substrate-binding protein</fullName>
    </submittedName>
</protein>
<dbReference type="AlphaFoldDB" id="A0A8K0Y2P0"/>
<keyword evidence="2 4" id="KW-0732">Signal</keyword>
<dbReference type="NCBIfam" id="TIGR00787">
    <property type="entry name" value="dctP"/>
    <property type="match status" value="1"/>
</dbReference>
<dbReference type="RefSeq" id="WP_202689477.1">
    <property type="nucleotide sequence ID" value="NZ_JAESVN010000006.1"/>
</dbReference>
<feature type="chain" id="PRO_5035471240" evidence="4">
    <location>
        <begin position="30"/>
        <end position="331"/>
    </location>
</feature>
<keyword evidence="3" id="KW-0574">Periplasm</keyword>
<dbReference type="PIRSF" id="PIRSF006470">
    <property type="entry name" value="DctB"/>
    <property type="match status" value="1"/>
</dbReference>
<evidence type="ECO:0000256" key="1">
    <source>
        <dbReference type="ARBA" id="ARBA00004418"/>
    </source>
</evidence>
<feature type="signal peptide" evidence="4">
    <location>
        <begin position="1"/>
        <end position="29"/>
    </location>
</feature>
<dbReference type="GO" id="GO:0055085">
    <property type="term" value="P:transmembrane transport"/>
    <property type="evidence" value="ECO:0007669"/>
    <property type="project" value="InterPro"/>
</dbReference>
<dbReference type="InterPro" id="IPR004682">
    <property type="entry name" value="TRAP_DctP"/>
</dbReference>
<reference evidence="5" key="1">
    <citation type="submission" date="2021-01" db="EMBL/GenBank/DDBJ databases">
        <title>Tabrizicola alba sp. nov. a motile alkaliphilic bacterium isolated from a soda lake.</title>
        <authorList>
            <person name="Szuroczki S."/>
            <person name="Abbaszade G."/>
            <person name="Schumann P."/>
            <person name="Toth E."/>
        </authorList>
    </citation>
    <scope>NUCLEOTIDE SEQUENCE</scope>
    <source>
        <strain evidence="5">DMG-N-6</strain>
    </source>
</reference>
<dbReference type="Proteomes" id="UP000648908">
    <property type="component" value="Unassembled WGS sequence"/>
</dbReference>
<dbReference type="InterPro" id="IPR018389">
    <property type="entry name" value="DctP_fam"/>
</dbReference>
<dbReference type="EMBL" id="JAESVN010000006">
    <property type="protein sequence ID" value="MBL4918499.1"/>
    <property type="molecule type" value="Genomic_DNA"/>
</dbReference>
<dbReference type="CDD" id="cd13603">
    <property type="entry name" value="PBP2_TRAP_Siap_TeaA_like"/>
    <property type="match status" value="1"/>
</dbReference>
<evidence type="ECO:0000256" key="4">
    <source>
        <dbReference type="SAM" id="SignalP"/>
    </source>
</evidence>
<dbReference type="PANTHER" id="PTHR33376">
    <property type="match status" value="1"/>
</dbReference>
<accession>A0A8K0Y2P0</accession>
<dbReference type="InterPro" id="IPR006311">
    <property type="entry name" value="TAT_signal"/>
</dbReference>
<dbReference type="GO" id="GO:0030246">
    <property type="term" value="F:carbohydrate binding"/>
    <property type="evidence" value="ECO:0007669"/>
    <property type="project" value="TreeGrafter"/>
</dbReference>
<keyword evidence="6" id="KW-1185">Reference proteome</keyword>
<dbReference type="NCBIfam" id="NF037995">
    <property type="entry name" value="TRAP_S1"/>
    <property type="match status" value="1"/>
</dbReference>
<comment type="subcellular location">
    <subcellularLocation>
        <location evidence="1">Periplasm</location>
    </subcellularLocation>
</comment>
<evidence type="ECO:0000256" key="3">
    <source>
        <dbReference type="ARBA" id="ARBA00022764"/>
    </source>
</evidence>
<name>A0A8K0Y2P0_9RHOB</name>
<gene>
    <name evidence="5" type="ORF">JL811_14840</name>
</gene>
<sequence>MKLNRRTALTGAAAGVALFSIGRPAAAQATRMRFAHPHPTSDSWQTAALQFADRIKEDTGGEYEVQVFPNGALGSDQQTISAVRGGSIDFCITGNPFFTGLAPVLNVLDLPFLFQSRAHVATVMDGEIGDGMRAELEASNLRALATWDIGWRNLTNSRRAVATPDDIRGLKLRTTPNPAHIKAFELLGAVPTPMAFTELFTALETGTVDGQENPVTLILNARFYEVQRHLSLTRHAFTTAPFCMNNDKFAEYPAAMQEILLAAGRDMAVAQRQMNEDAEATSLAELKSAGMEVVEEPDRDAFAAIVTEAVEQEFVAQFGSDLLDQIKGAAG</sequence>